<gene>
    <name evidence="1" type="ORF">PAN0_008c3608</name>
</gene>
<dbReference type="Proteomes" id="UP000053758">
    <property type="component" value="Unassembled WGS sequence"/>
</dbReference>
<protein>
    <submittedName>
        <fullName evidence="1">Uncharacterized protein</fullName>
    </submittedName>
</protein>
<reference evidence="1" key="1">
    <citation type="submission" date="2014-07" db="EMBL/GenBank/DDBJ databases">
        <title>Draft genome sequence of the yeast Pseudozyma antarctica JCM 10317 known as a producer of lipase B which used in a wide range of industrial applications.</title>
        <authorList>
            <person name="Morita T."/>
            <person name="Saika A."/>
            <person name="Koike H."/>
        </authorList>
    </citation>
    <scope>NUCLEOTIDE SEQUENCE</scope>
    <source>
        <strain evidence="1">JCM 10317</strain>
    </source>
</reference>
<evidence type="ECO:0000313" key="2">
    <source>
        <dbReference type="Proteomes" id="UP000053758"/>
    </source>
</evidence>
<organism evidence="1">
    <name type="scientific">Pseudozyma antarctica</name>
    <name type="common">Yeast</name>
    <name type="synonym">Candida antarctica</name>
    <dbReference type="NCBI Taxonomy" id="84753"/>
    <lineage>
        <taxon>Eukaryota</taxon>
        <taxon>Fungi</taxon>
        <taxon>Dikarya</taxon>
        <taxon>Basidiomycota</taxon>
        <taxon>Ustilaginomycotina</taxon>
        <taxon>Ustilaginomycetes</taxon>
        <taxon>Ustilaginales</taxon>
        <taxon>Ustilaginaceae</taxon>
        <taxon>Moesziomyces</taxon>
    </lineage>
</organism>
<keyword evidence="2" id="KW-1185">Reference proteome</keyword>
<dbReference type="AlphaFoldDB" id="A0A081CFE5"/>
<dbReference type="HOGENOM" id="CLU_1053741_0_0_1"/>
<proteinExistence type="predicted"/>
<sequence length="264" mass="27930">MMSAAAAAMETRCEFAGAVRMRFYYLGPPPKPEPDAQIGRASLAQGTADGGVTALSCDILVSMEEKIAVCCHANSRGRWLAAPSRAQLRAQAVCELSGWSGGQAGPAGQSLGHRRCKRAKLTAADGRACEFDAAEAELRGSTSGARPDTMGGHAATSPPSALHIVKVLINVSVYTSPCRIEPASVCSSLLRNSRHLAISHSGTPSPPAPIDSHYLKAAQNRHIASFDTRSHQSIRMIRHRHAIARHSGPTLLAPLAIHHSQIPT</sequence>
<evidence type="ECO:0000313" key="1">
    <source>
        <dbReference type="EMBL" id="GAK65391.1"/>
    </source>
</evidence>
<dbReference type="RefSeq" id="XP_014656595.1">
    <property type="nucleotide sequence ID" value="XM_014801109.1"/>
</dbReference>
<dbReference type="EMBL" id="DF830075">
    <property type="protein sequence ID" value="GAK65391.1"/>
    <property type="molecule type" value="Genomic_DNA"/>
</dbReference>
<dbReference type="GeneID" id="26304315"/>
<accession>A0A081CFE5</accession>
<name>A0A081CFE5_PSEA2</name>